<evidence type="ECO:0000313" key="5">
    <source>
        <dbReference type="Proteomes" id="UP000822862"/>
    </source>
</evidence>
<dbReference type="Pfam" id="PF01704">
    <property type="entry name" value="UDPGP"/>
    <property type="match status" value="1"/>
</dbReference>
<dbReference type="Proteomes" id="UP000822862">
    <property type="component" value="Chromosome"/>
</dbReference>
<dbReference type="InterPro" id="IPR039741">
    <property type="entry name" value="UDP-sugar_pyrophosphorylase"/>
</dbReference>
<dbReference type="InterPro" id="IPR057388">
    <property type="entry name" value="Hexapep_UGP3_C"/>
</dbReference>
<dbReference type="InterPro" id="IPR029044">
    <property type="entry name" value="Nucleotide-diphossugar_trans"/>
</dbReference>
<dbReference type="EMBL" id="CP075585">
    <property type="protein sequence ID" value="QZA59137.1"/>
    <property type="molecule type" value="Genomic_DNA"/>
</dbReference>
<evidence type="ECO:0000256" key="1">
    <source>
        <dbReference type="ARBA" id="ARBA00022679"/>
    </source>
</evidence>
<keyword evidence="2 4" id="KW-0548">Nucleotidyltransferase</keyword>
<dbReference type="PANTHER" id="PTHR11952">
    <property type="entry name" value="UDP- GLUCOSE PYROPHOSPHORYLASE"/>
    <property type="match status" value="1"/>
</dbReference>
<gene>
    <name evidence="4" type="ORF">RHAB15C_0001022</name>
</gene>
<dbReference type="GO" id="GO:0016779">
    <property type="term" value="F:nucleotidyltransferase activity"/>
    <property type="evidence" value="ECO:0007669"/>
    <property type="project" value="UniProtKB-KW"/>
</dbReference>
<accession>A0ABX8Z503</accession>
<protein>
    <submittedName>
        <fullName evidence="4">UTP--glucose-1-phosphate uridylyltransferase</fullName>
    </submittedName>
</protein>
<proteinExistence type="predicted"/>
<keyword evidence="5" id="KW-1185">Reference proteome</keyword>
<feature type="domain" description="UGP3-like C-terminal hexapeptide repeats" evidence="3">
    <location>
        <begin position="532"/>
        <end position="683"/>
    </location>
</feature>
<evidence type="ECO:0000256" key="2">
    <source>
        <dbReference type="ARBA" id="ARBA00022695"/>
    </source>
</evidence>
<dbReference type="RefSeq" id="WP_194844775.1">
    <property type="nucleotide sequence ID" value="NZ_CP075585.1"/>
</dbReference>
<dbReference type="Gene3D" id="3.90.550.10">
    <property type="entry name" value="Spore Coat Polysaccharide Biosynthesis Protein SpsA, Chain A"/>
    <property type="match status" value="1"/>
</dbReference>
<organism evidence="4 5">
    <name type="scientific">Candidatus Rhabdochlamydia porcellionis</name>
    <dbReference type="NCBI Taxonomy" id="225148"/>
    <lineage>
        <taxon>Bacteria</taxon>
        <taxon>Pseudomonadati</taxon>
        <taxon>Chlamydiota</taxon>
        <taxon>Chlamydiia</taxon>
        <taxon>Parachlamydiales</taxon>
        <taxon>Candidatus Rhabdochlamydiaceae</taxon>
        <taxon>Candidatus Rhabdochlamydia</taxon>
    </lineage>
</organism>
<dbReference type="InterPro" id="IPR002618">
    <property type="entry name" value="UDPGP_fam"/>
</dbReference>
<dbReference type="PANTHER" id="PTHR11952:SF14">
    <property type="entry name" value="UTP--GLUCOSE-1-PHOSPHATE URIDYLYLTRANSFERASE 3, CHLOROPLASTIC"/>
    <property type="match status" value="1"/>
</dbReference>
<dbReference type="SUPFAM" id="SSF53448">
    <property type="entry name" value="Nucleotide-diphospho-sugar transferases"/>
    <property type="match status" value="1"/>
</dbReference>
<sequence>MIADQEIFFALANKLSSCKSDQERLNLLEKPLPKAIHLPLSVKDQLILKSILVINQDHLFYPFDKEHIQNLLKDLYPVESFYQSIGGIVGYHATMLSLFANRTLSHAHKSYEQPEGISIALEDSSTCKYILEGLYALPYLAEIYPVGGAADRLQLMDTATHSSLPAAKLELCGRSLLEGLIRDLQAKEYLYFKLFGKQLTTPIAMMTSEEKNNHFHILSICEQNKWFGRSKAFFRFFQQPLVPTLNTQGKWLQTQNSRILRKPGGHGMLWKTAIEQKIFAWLASQGYTKILIRQINNPIASVDYGLLAFCGIGYQKNKQFGFASCLRLLEAAEGINMLCVNEKKQYFLTNIEYCDLEKYQMKDSPLKEGSSYSRFFSNTNILFADVKAIEEVTKKCPIPGMLVNQKKTCFINKEGHLEECEIARLESMMQNIAECFSATQIEELDSFLSYNLRHKTISTVKKKSTKTPSLLETPEGCFYDILYNGYDLLKNRCDFSLPVFSSHQEYITKGPSTLFQYHPALGPLYTIIAQKIQSGHMTWGSELRLEIAEVQLENLYLDGVLHIIAEHVIGHYLEDRLVYSQQLGRCRLSNVRIKNQGINRAFSNIYWKNQISYHQKCTITLKGNSYFIAENVEFAEEMHIEVEDGICLQAFQEKDQVVFQKKPLIPSEGIWDYKIEEDTIALQETAALSESL</sequence>
<dbReference type="Pfam" id="PF25441">
    <property type="entry name" value="Hexapep_UGP3_C"/>
    <property type="match status" value="1"/>
</dbReference>
<keyword evidence="1" id="KW-0808">Transferase</keyword>
<evidence type="ECO:0000259" key="3">
    <source>
        <dbReference type="Pfam" id="PF25441"/>
    </source>
</evidence>
<reference evidence="4 5" key="1">
    <citation type="submission" date="2020-01" db="EMBL/GenBank/DDBJ databases">
        <authorList>
            <person name="Sixt B."/>
            <person name="Schulz F."/>
            <person name="Kostanjsek R."/>
            <person name="Koestlbacher S."/>
            <person name="Collingro A."/>
            <person name="Toenshoff E."/>
            <person name="Horn M."/>
        </authorList>
    </citation>
    <scope>NUCLEOTIDE SEQUENCE [LARGE SCALE GENOMIC DNA]</scope>
    <source>
        <strain evidence="4 5">15C</strain>
    </source>
</reference>
<reference evidence="4 5" key="2">
    <citation type="submission" date="2021-05" db="EMBL/GenBank/DDBJ databases">
        <title>Ecology and evolution of chlamydial symbionts of arthropods.</title>
        <authorList>
            <person name="Halter T."/>
            <person name="Sixt B.S."/>
            <person name="Toenshoff E.R."/>
            <person name="Koestlbacher S."/>
            <person name="Schulz F."/>
            <person name="Kostanjsek R."/>
            <person name="Collingro A."/>
            <person name="Hendrickx F."/>
            <person name="Horn M."/>
        </authorList>
    </citation>
    <scope>NUCLEOTIDE SEQUENCE [LARGE SCALE GENOMIC DNA]</scope>
    <source>
        <strain evidence="4 5">15C</strain>
    </source>
</reference>
<evidence type="ECO:0000313" key="4">
    <source>
        <dbReference type="EMBL" id="QZA59137.1"/>
    </source>
</evidence>
<name>A0ABX8Z503_9BACT</name>